<dbReference type="Gene3D" id="3.30.470.20">
    <property type="entry name" value="ATP-grasp fold, B domain"/>
    <property type="match status" value="1"/>
</dbReference>
<reference evidence="15 16" key="1">
    <citation type="submission" date="2019-07" db="EMBL/GenBank/DDBJ databases">
        <title>Cryptosporangium phraense sp. nov., isolated from plant litter.</title>
        <authorList>
            <person name="Suriyachadkun C."/>
        </authorList>
    </citation>
    <scope>NUCLEOTIDE SEQUENCE [LARGE SCALE GENOMIC DNA]</scope>
    <source>
        <strain evidence="15 16">A-T 5661</strain>
    </source>
</reference>
<dbReference type="GO" id="GO:2001295">
    <property type="term" value="P:malonyl-CoA biosynthetic process"/>
    <property type="evidence" value="ECO:0007669"/>
    <property type="project" value="UniProtKB-UniPathway"/>
</dbReference>
<dbReference type="GO" id="GO:0046872">
    <property type="term" value="F:metal ion binding"/>
    <property type="evidence" value="ECO:0007669"/>
    <property type="project" value="InterPro"/>
</dbReference>
<dbReference type="InterPro" id="IPR011761">
    <property type="entry name" value="ATP-grasp"/>
</dbReference>
<dbReference type="Pfam" id="PF00364">
    <property type="entry name" value="Biotin_lipoyl"/>
    <property type="match status" value="1"/>
</dbReference>
<gene>
    <name evidence="15" type="ORF">FL583_21005</name>
</gene>
<feature type="domain" description="Lipoyl-binding" evidence="10">
    <location>
        <begin position="492"/>
        <end position="567"/>
    </location>
</feature>
<evidence type="ECO:0000313" key="16">
    <source>
        <dbReference type="Proteomes" id="UP000317982"/>
    </source>
</evidence>
<keyword evidence="6 9" id="KW-0067">ATP-binding</keyword>
<dbReference type="InterPro" id="IPR005481">
    <property type="entry name" value="BC-like_N"/>
</dbReference>
<dbReference type="SMART" id="SM00878">
    <property type="entry name" value="Biotin_carb_C"/>
    <property type="match status" value="1"/>
</dbReference>
<dbReference type="AlphaFoldDB" id="A0A545ANL6"/>
<evidence type="ECO:0000259" key="10">
    <source>
        <dbReference type="PROSITE" id="PS50968"/>
    </source>
</evidence>
<dbReference type="SUPFAM" id="SSF51246">
    <property type="entry name" value="Rudiment single hybrid motif"/>
    <property type="match status" value="1"/>
</dbReference>
<dbReference type="Gene3D" id="3.30.1490.20">
    <property type="entry name" value="ATP-grasp fold, A domain"/>
    <property type="match status" value="1"/>
</dbReference>
<dbReference type="PROSITE" id="PS50980">
    <property type="entry name" value="COA_CT_NTER"/>
    <property type="match status" value="1"/>
</dbReference>
<dbReference type="InterPro" id="IPR029045">
    <property type="entry name" value="ClpP/crotonase-like_dom_sf"/>
</dbReference>
<dbReference type="PROSITE" id="PS50968">
    <property type="entry name" value="BIOTINYL_LIPOYL"/>
    <property type="match status" value="1"/>
</dbReference>
<dbReference type="SUPFAM" id="SSF52096">
    <property type="entry name" value="ClpP/crotonase"/>
    <property type="match status" value="2"/>
</dbReference>
<keyword evidence="8" id="KW-0511">Multifunctional enzyme</keyword>
<dbReference type="PANTHER" id="PTHR48095">
    <property type="entry name" value="PYRUVATE CARBOXYLASE SUBUNIT A"/>
    <property type="match status" value="1"/>
</dbReference>
<dbReference type="PROSITE" id="PS00867">
    <property type="entry name" value="CPSASE_2"/>
    <property type="match status" value="1"/>
</dbReference>
<dbReference type="Pfam" id="PF00289">
    <property type="entry name" value="Biotin_carb_N"/>
    <property type="match status" value="1"/>
</dbReference>
<evidence type="ECO:0000259" key="13">
    <source>
        <dbReference type="PROSITE" id="PS50980"/>
    </source>
</evidence>
<dbReference type="InterPro" id="IPR005482">
    <property type="entry name" value="Biotin_COase_C"/>
</dbReference>
<evidence type="ECO:0000256" key="9">
    <source>
        <dbReference type="PROSITE-ProRule" id="PRU00409"/>
    </source>
</evidence>
<accession>A0A545ANL6</accession>
<evidence type="ECO:0000256" key="4">
    <source>
        <dbReference type="ARBA" id="ARBA00022598"/>
    </source>
</evidence>
<dbReference type="InterPro" id="IPR051602">
    <property type="entry name" value="ACC_Biotin_Carboxylase"/>
</dbReference>
<dbReference type="GO" id="GO:0003989">
    <property type="term" value="F:acetyl-CoA carboxylase activity"/>
    <property type="evidence" value="ECO:0007669"/>
    <property type="project" value="UniProtKB-EC"/>
</dbReference>
<protein>
    <recommendedName>
        <fullName evidence="3">acetyl-CoA carboxylase</fullName>
        <ecNumber evidence="3">6.4.1.2</ecNumber>
    </recommendedName>
</protein>
<dbReference type="InterPro" id="IPR016185">
    <property type="entry name" value="PreATP-grasp_dom_sf"/>
</dbReference>
<keyword evidence="7" id="KW-0092">Biotin</keyword>
<dbReference type="InterPro" id="IPR011763">
    <property type="entry name" value="COA_CT_C"/>
</dbReference>
<dbReference type="InParanoid" id="A0A545ANL6"/>
<dbReference type="Gene3D" id="3.40.50.20">
    <property type="match status" value="1"/>
</dbReference>
<evidence type="ECO:0000256" key="3">
    <source>
        <dbReference type="ARBA" id="ARBA00013058"/>
    </source>
</evidence>
<dbReference type="InterPro" id="IPR011764">
    <property type="entry name" value="Biotin_carboxylation_dom"/>
</dbReference>
<dbReference type="CDD" id="cd06850">
    <property type="entry name" value="biotinyl_domain"/>
    <property type="match status" value="1"/>
</dbReference>
<dbReference type="InterPro" id="IPR011762">
    <property type="entry name" value="COA_CT_N"/>
</dbReference>
<dbReference type="InterPro" id="IPR000089">
    <property type="entry name" value="Biotin_lipoyl"/>
</dbReference>
<evidence type="ECO:0000256" key="2">
    <source>
        <dbReference type="ARBA" id="ARBA00004956"/>
    </source>
</evidence>
<dbReference type="InterPro" id="IPR013815">
    <property type="entry name" value="ATP_grasp_subdomain_1"/>
</dbReference>
<dbReference type="Pfam" id="PF02785">
    <property type="entry name" value="Biotin_carb_C"/>
    <property type="match status" value="1"/>
</dbReference>
<evidence type="ECO:0000259" key="12">
    <source>
        <dbReference type="PROSITE" id="PS50979"/>
    </source>
</evidence>
<dbReference type="Proteomes" id="UP000317982">
    <property type="component" value="Unassembled WGS sequence"/>
</dbReference>
<dbReference type="EC" id="6.4.1.2" evidence="3"/>
<organism evidence="15 16">
    <name type="scientific">Cryptosporangium phraense</name>
    <dbReference type="NCBI Taxonomy" id="2593070"/>
    <lineage>
        <taxon>Bacteria</taxon>
        <taxon>Bacillati</taxon>
        <taxon>Actinomycetota</taxon>
        <taxon>Actinomycetes</taxon>
        <taxon>Cryptosporangiales</taxon>
        <taxon>Cryptosporangiaceae</taxon>
        <taxon>Cryptosporangium</taxon>
    </lineage>
</organism>
<comment type="cofactor">
    <cofactor evidence="1">
        <name>biotin</name>
        <dbReference type="ChEBI" id="CHEBI:57586"/>
    </cofactor>
</comment>
<name>A0A545ANL6_9ACTN</name>
<evidence type="ECO:0000256" key="5">
    <source>
        <dbReference type="ARBA" id="ARBA00022741"/>
    </source>
</evidence>
<proteinExistence type="predicted"/>
<feature type="domain" description="ATP-grasp" evidence="11">
    <location>
        <begin position="132"/>
        <end position="323"/>
    </location>
</feature>
<dbReference type="InterPro" id="IPR034733">
    <property type="entry name" value="AcCoA_carboxyl_beta"/>
</dbReference>
<keyword evidence="5 9" id="KW-0547">Nucleotide-binding</keyword>
<evidence type="ECO:0000313" key="15">
    <source>
        <dbReference type="EMBL" id="TQS42928.1"/>
    </source>
</evidence>
<dbReference type="GO" id="GO:0005524">
    <property type="term" value="F:ATP binding"/>
    <property type="evidence" value="ECO:0007669"/>
    <property type="project" value="UniProtKB-UniRule"/>
</dbReference>
<dbReference type="SUPFAM" id="SSF51230">
    <property type="entry name" value="Single hybrid motif"/>
    <property type="match status" value="1"/>
</dbReference>
<feature type="domain" description="CoA carboxyltransferase N-terminal" evidence="13">
    <location>
        <begin position="584"/>
        <end position="847"/>
    </location>
</feature>
<sequence>MGSGSGGDRAAPGRLVKLLVANRAEIAVRVLSTAATLGIPTVAVAPADDASCAHVGRADEWVELPGAGAAAYLDVDAIVDAAVRAGCDALHPGYGFLAESPVLARACAAHGITFVGPSPEDLALFGDKAAARARAVELGIPVLDGTTGPEDAHEFLASLGPGGAVMVKATAGGGGRGMRPVFRPEDLADAVDRCASEARAAFGDGSVYVERLLVDARHVEVQILGDGVDAVVLGDRDCSAQRRRQKLVEVAPAPGLAVALRAELHSAAVRLVGAYSGLATVEFLVSGGSFAFLEVNPRIQVEHTVTEEVTGLDLVELGLRVAGGSRLASLGVREPPRALGAAVQARVNTETSSFAPATGVLGVFLPPTGRGVRVDTHGYPGWVVGPRYDSLLAKVIGSGSSLPAAIARTDRALGEFVVDGVEVNVALLRALLGRPELAAGALTTTFVDDHLDELAAASVGAPAARDAAAGAGAGAAAGGGAGVGVGRGADQVAPFAGSEPVASPLVGVVVGVSVSEGDVVAGGGELVVVESMKMEHVVQAPHSGVVDAVAVKVGDTVAAGTPVVYLSPAGDAEAAAVADEAADPDRIRADLAETRERHRVGLDEARADAVGKRHAAGRRTARENLDDLLDPGSFVEYGALTIAAQRRRRSLEDLIARTPADGLITGTGTVGGLPVAVMSYDYTVLAGTQGIHNHRKTDRLFTLAAEFRLPLVMFAEGGGGRPGDTDTSAVAQLDVGTFRLMAQLRGRVPTLAIVSGYCFAGNAALAGSCDTIIATEGSSLGMGGPAMIEGGGLGVVAPGDVGPMDVQWANGVVDRVVADDEAAVAEAKQYLSYFGARPPAGGAAAAAGGAGAAGDAGAGRAGAGGDQRVLRGVVPENRLRAYRVRPVLDTLFDGGSVLELRGGFGAGMITALARLDGRPVGVLANNPEHLGGAIDAEAADKATAFLELCESHRLPVVSLCDTPGFMVGPDAERAATVRRFSAMFVAGARLTVPLVTVVLRKAYGLGAMAMAGGSLHAPLYTASWPTGEFGGMGLEGAVRLGYRKELDAIADPAARRDRYDELVAEYYERGKALSVAAVYEIDDVIDPADTRTILIRALARAE</sequence>
<keyword evidence="4" id="KW-0436">Ligase</keyword>
<evidence type="ECO:0000256" key="6">
    <source>
        <dbReference type="ARBA" id="ARBA00022840"/>
    </source>
</evidence>
<evidence type="ECO:0000259" key="11">
    <source>
        <dbReference type="PROSITE" id="PS50975"/>
    </source>
</evidence>
<dbReference type="SUPFAM" id="SSF56059">
    <property type="entry name" value="Glutathione synthetase ATP-binding domain-like"/>
    <property type="match status" value="1"/>
</dbReference>
<feature type="domain" description="Biotin carboxylation" evidence="12">
    <location>
        <begin position="14"/>
        <end position="452"/>
    </location>
</feature>
<dbReference type="EMBL" id="VIRS01000015">
    <property type="protein sequence ID" value="TQS42928.1"/>
    <property type="molecule type" value="Genomic_DNA"/>
</dbReference>
<dbReference type="PROSITE" id="PS50989">
    <property type="entry name" value="COA_CT_CTER"/>
    <property type="match status" value="1"/>
</dbReference>
<evidence type="ECO:0000259" key="14">
    <source>
        <dbReference type="PROSITE" id="PS50989"/>
    </source>
</evidence>
<evidence type="ECO:0000256" key="7">
    <source>
        <dbReference type="ARBA" id="ARBA00023267"/>
    </source>
</evidence>
<dbReference type="PROSITE" id="PS50979">
    <property type="entry name" value="BC"/>
    <property type="match status" value="1"/>
</dbReference>
<comment type="caution">
    <text evidence="15">The sequence shown here is derived from an EMBL/GenBank/DDBJ whole genome shotgun (WGS) entry which is preliminary data.</text>
</comment>
<dbReference type="Gene3D" id="3.90.226.10">
    <property type="entry name" value="2-enoyl-CoA Hydratase, Chain A, domain 1"/>
    <property type="match status" value="2"/>
</dbReference>
<dbReference type="PANTHER" id="PTHR48095:SF5">
    <property type="entry name" value="BLL7292 PROTEIN"/>
    <property type="match status" value="1"/>
</dbReference>
<evidence type="ECO:0000256" key="8">
    <source>
        <dbReference type="ARBA" id="ARBA00023268"/>
    </source>
</evidence>
<evidence type="ECO:0000256" key="1">
    <source>
        <dbReference type="ARBA" id="ARBA00001953"/>
    </source>
</evidence>
<feature type="domain" description="CoA carboxyltransferase C-terminal" evidence="14">
    <location>
        <begin position="864"/>
        <end position="1102"/>
    </location>
</feature>
<dbReference type="InterPro" id="IPR011054">
    <property type="entry name" value="Rudment_hybrid_motif"/>
</dbReference>
<dbReference type="Pfam" id="PF02786">
    <property type="entry name" value="CPSase_L_D2"/>
    <property type="match status" value="1"/>
</dbReference>
<dbReference type="InterPro" id="IPR011053">
    <property type="entry name" value="Single_hybrid_motif"/>
</dbReference>
<dbReference type="Gene3D" id="2.40.50.100">
    <property type="match status" value="1"/>
</dbReference>
<dbReference type="Pfam" id="PF01039">
    <property type="entry name" value="Carboxyl_trans"/>
    <property type="match status" value="1"/>
</dbReference>
<dbReference type="UniPathway" id="UPA00655">
    <property type="reaction ID" value="UER00711"/>
</dbReference>
<dbReference type="PROSITE" id="PS50975">
    <property type="entry name" value="ATP_GRASP"/>
    <property type="match status" value="1"/>
</dbReference>
<dbReference type="SUPFAM" id="SSF52440">
    <property type="entry name" value="PreATP-grasp domain"/>
    <property type="match status" value="1"/>
</dbReference>
<dbReference type="InterPro" id="IPR005479">
    <property type="entry name" value="CPAse_ATP-bd"/>
</dbReference>
<comment type="pathway">
    <text evidence="2">Lipid metabolism; malonyl-CoA biosynthesis; malonyl-CoA from acetyl-CoA: step 1/1.</text>
</comment>
<keyword evidence="16" id="KW-1185">Reference proteome</keyword>
<dbReference type="OrthoDB" id="9803706at2"/>